<gene>
    <name evidence="5" type="ORF">ENUP19_0248G0063</name>
</gene>
<feature type="domain" description="EF-hand" evidence="4">
    <location>
        <begin position="84"/>
        <end position="119"/>
    </location>
</feature>
<feature type="domain" description="EF-hand" evidence="4">
    <location>
        <begin position="244"/>
        <end position="279"/>
    </location>
</feature>
<sequence>MCEFAAHFVHGFCDKDKDKLVRKEDLFPLLIQFLQSEDPQYKIGFENYLFDLCDVDENKALDITEFLHLMKCLEIFESQKGQSKNLTTMMALFRAIDSDGNASLSAEEITKALDKLPNDSSVNEEIKSAVKKIKEYCGLLGGREINEMEFLGIVIPPSDFQQYNQQVFSSLFEKGDKDHSGMISVKELKTLFKQMYPDGVDERKAPEIIIKLLDETGKGEIDKNQFATFACAVAGNDVTIRCLTKTRFYEAIFKILDSDKSGLLERDETTKLLKSMGLNEKKIAKWFEKIGEEPLTLNKFLEIYLKK</sequence>
<dbReference type="InterPro" id="IPR002048">
    <property type="entry name" value="EF_hand_dom"/>
</dbReference>
<proteinExistence type="predicted"/>
<evidence type="ECO:0000313" key="6">
    <source>
        <dbReference type="Proteomes" id="UP001628156"/>
    </source>
</evidence>
<dbReference type="PANTHER" id="PTHR45942">
    <property type="entry name" value="PROTEIN PHOSPATASE 3 REGULATORY SUBUNIT B ALPHA ISOFORM TYPE 1"/>
    <property type="match status" value="1"/>
</dbReference>
<evidence type="ECO:0000313" key="5">
    <source>
        <dbReference type="EMBL" id="GAB1225289.1"/>
    </source>
</evidence>
<dbReference type="InterPro" id="IPR011992">
    <property type="entry name" value="EF-hand-dom_pair"/>
</dbReference>
<dbReference type="Proteomes" id="UP001628156">
    <property type="component" value="Unassembled WGS sequence"/>
</dbReference>
<accession>A0ABQ0DR06</accession>
<name>A0ABQ0DR06_9EUKA</name>
<dbReference type="SUPFAM" id="SSF47473">
    <property type="entry name" value="EF-hand"/>
    <property type="match status" value="2"/>
</dbReference>
<dbReference type="EMBL" id="BAAFRS010000248">
    <property type="protein sequence ID" value="GAB1225289.1"/>
    <property type="molecule type" value="Genomic_DNA"/>
</dbReference>
<dbReference type="SMART" id="SM00054">
    <property type="entry name" value="EFh"/>
    <property type="match status" value="5"/>
</dbReference>
<organism evidence="5 6">
    <name type="scientific">Entamoeba nuttalli</name>
    <dbReference type="NCBI Taxonomy" id="412467"/>
    <lineage>
        <taxon>Eukaryota</taxon>
        <taxon>Amoebozoa</taxon>
        <taxon>Evosea</taxon>
        <taxon>Archamoebae</taxon>
        <taxon>Mastigamoebida</taxon>
        <taxon>Entamoebidae</taxon>
        <taxon>Entamoeba</taxon>
    </lineage>
</organism>
<keyword evidence="1" id="KW-0479">Metal-binding</keyword>
<protein>
    <recommendedName>
        <fullName evidence="4">EF-hand domain-containing protein</fullName>
    </recommendedName>
</protein>
<keyword evidence="6" id="KW-1185">Reference proteome</keyword>
<dbReference type="Pfam" id="PF13202">
    <property type="entry name" value="EF-hand_5"/>
    <property type="match status" value="1"/>
</dbReference>
<keyword evidence="2" id="KW-0677">Repeat</keyword>
<evidence type="ECO:0000256" key="2">
    <source>
        <dbReference type="ARBA" id="ARBA00022737"/>
    </source>
</evidence>
<dbReference type="InterPro" id="IPR018247">
    <property type="entry name" value="EF_Hand_1_Ca_BS"/>
</dbReference>
<feature type="domain" description="EF-hand" evidence="4">
    <location>
        <begin position="163"/>
        <end position="198"/>
    </location>
</feature>
<evidence type="ECO:0000259" key="4">
    <source>
        <dbReference type="PROSITE" id="PS50222"/>
    </source>
</evidence>
<dbReference type="Gene3D" id="1.10.238.10">
    <property type="entry name" value="EF-hand"/>
    <property type="match status" value="3"/>
</dbReference>
<reference evidence="5 6" key="1">
    <citation type="journal article" date="2019" name="PLoS Negl. Trop. Dis.">
        <title>Whole genome sequencing of Entamoeba nuttalli reveals mammalian host-related molecular signatures and a novel octapeptide-repeat surface protein.</title>
        <authorList>
            <person name="Tanaka M."/>
            <person name="Makiuchi T."/>
            <person name="Komiyama T."/>
            <person name="Shiina T."/>
            <person name="Osaki K."/>
            <person name="Tachibana H."/>
        </authorList>
    </citation>
    <scope>NUCLEOTIDE SEQUENCE [LARGE SCALE GENOMIC DNA]</scope>
    <source>
        <strain evidence="5 6">P19-061405</strain>
    </source>
</reference>
<dbReference type="PROSITE" id="PS50222">
    <property type="entry name" value="EF_HAND_2"/>
    <property type="match status" value="3"/>
</dbReference>
<comment type="caution">
    <text evidence="5">The sequence shown here is derived from an EMBL/GenBank/DDBJ whole genome shotgun (WGS) entry which is preliminary data.</text>
</comment>
<evidence type="ECO:0000256" key="3">
    <source>
        <dbReference type="ARBA" id="ARBA00022837"/>
    </source>
</evidence>
<keyword evidence="3" id="KW-0106">Calcium</keyword>
<dbReference type="PROSITE" id="PS00018">
    <property type="entry name" value="EF_HAND_1"/>
    <property type="match status" value="2"/>
</dbReference>
<evidence type="ECO:0000256" key="1">
    <source>
        <dbReference type="ARBA" id="ARBA00022723"/>
    </source>
</evidence>